<evidence type="ECO:0000256" key="4">
    <source>
        <dbReference type="ARBA" id="ARBA00022729"/>
    </source>
</evidence>
<comment type="similarity">
    <text evidence="2">Belongs to the bacterial solute-binding protein 1 family.</text>
</comment>
<dbReference type="Gene3D" id="3.40.190.10">
    <property type="entry name" value="Periplasmic binding protein-like II"/>
    <property type="match status" value="1"/>
</dbReference>
<dbReference type="SUPFAM" id="SSF53850">
    <property type="entry name" value="Periplasmic binding protein-like II"/>
    <property type="match status" value="1"/>
</dbReference>
<keyword evidence="6" id="KW-1185">Reference proteome</keyword>
<dbReference type="InterPro" id="IPR006311">
    <property type="entry name" value="TAT_signal"/>
</dbReference>
<evidence type="ECO:0000313" key="6">
    <source>
        <dbReference type="Proteomes" id="UP000595197"/>
    </source>
</evidence>
<organism evidence="5 6">
    <name type="scientific">Skermanella cutis</name>
    <dbReference type="NCBI Taxonomy" id="2775420"/>
    <lineage>
        <taxon>Bacteria</taxon>
        <taxon>Pseudomonadati</taxon>
        <taxon>Pseudomonadota</taxon>
        <taxon>Alphaproteobacteria</taxon>
        <taxon>Rhodospirillales</taxon>
        <taxon>Azospirillaceae</taxon>
        <taxon>Skermanella</taxon>
    </lineage>
</organism>
<protein>
    <submittedName>
        <fullName evidence="5">Extracellular solute-binding protein</fullName>
    </submittedName>
</protein>
<dbReference type="Proteomes" id="UP000595197">
    <property type="component" value="Chromosome"/>
</dbReference>
<dbReference type="PROSITE" id="PS51318">
    <property type="entry name" value="TAT"/>
    <property type="match status" value="1"/>
</dbReference>
<dbReference type="InterPro" id="IPR050490">
    <property type="entry name" value="Bact_solute-bd_prot1"/>
</dbReference>
<keyword evidence="3" id="KW-0813">Transport</keyword>
<dbReference type="RefSeq" id="WP_201079817.1">
    <property type="nucleotide sequence ID" value="NZ_CP067420.1"/>
</dbReference>
<dbReference type="PANTHER" id="PTHR43649:SF34">
    <property type="entry name" value="ABC TRANSPORTER PERIPLASMIC-BINDING PROTEIN YCJN-RELATED"/>
    <property type="match status" value="1"/>
</dbReference>
<reference evidence="5" key="1">
    <citation type="submission" date="2021-02" db="EMBL/GenBank/DDBJ databases">
        <title>Skermanella TT6 skin isolate.</title>
        <authorList>
            <person name="Lee K."/>
            <person name="Ganzorig M."/>
        </authorList>
    </citation>
    <scope>NUCLEOTIDE SEQUENCE</scope>
    <source>
        <strain evidence="5">TT6</strain>
    </source>
</reference>
<dbReference type="EMBL" id="CP067420">
    <property type="protein sequence ID" value="QQP91665.1"/>
    <property type="molecule type" value="Genomic_DNA"/>
</dbReference>
<name>A0ABX7BDJ7_9PROT</name>
<evidence type="ECO:0000256" key="2">
    <source>
        <dbReference type="ARBA" id="ARBA00008520"/>
    </source>
</evidence>
<dbReference type="PANTHER" id="PTHR43649">
    <property type="entry name" value="ARABINOSE-BINDING PROTEIN-RELATED"/>
    <property type="match status" value="1"/>
</dbReference>
<evidence type="ECO:0000313" key="5">
    <source>
        <dbReference type="EMBL" id="QQP91665.1"/>
    </source>
</evidence>
<proteinExistence type="inferred from homology"/>
<evidence type="ECO:0000256" key="3">
    <source>
        <dbReference type="ARBA" id="ARBA00022448"/>
    </source>
</evidence>
<accession>A0ABX7BDJ7</accession>
<comment type="subcellular location">
    <subcellularLocation>
        <location evidence="1">Periplasm</location>
    </subcellularLocation>
</comment>
<gene>
    <name evidence="5" type="ORF">IGS68_10865</name>
</gene>
<sequence length="447" mass="49302">MTKFTRRDTLKIGVGAGALAGTGLLGYRSAFAEVMAADVPAPKLAIENGAELRVLRPAKFVQGDETQFLANTERFTKETGVKVRVDNESWEDLRPKTAVAANIGSGPDVVLAWNDDPHQYPDKLIDLTEVAEYLGKKYGGWYPIAERYGKGSDGKWIAMPIGASGGAIVYRKSWVNEAGYDEIPTDIDNFLTLAKNLKKNNHPMGFALGNAQGDGNTWTHWLIWSHGAALVDENNKVIIDSPETIAALEYGKQLVDQFIPGTLSWLDPSNNKAFLAGEISLTSNGISVYYSAKNSPDPAVKALAEDIYHARFPVGPVGKPTEAGLLVNTMVFKHTKYPNAAKEYLRFIFEKEQYEPWQQASIGYWSHPLAAYAGNPIWTEDPKHEAYSEVMKNMLWYGYRGSLGYASAATLADFIINNMVAQVCSGRATPKEAAAEAQRRAERYYRT</sequence>
<dbReference type="InterPro" id="IPR006059">
    <property type="entry name" value="SBP"/>
</dbReference>
<dbReference type="Pfam" id="PF13416">
    <property type="entry name" value="SBP_bac_8"/>
    <property type="match status" value="1"/>
</dbReference>
<evidence type="ECO:0000256" key="1">
    <source>
        <dbReference type="ARBA" id="ARBA00004418"/>
    </source>
</evidence>
<keyword evidence="4" id="KW-0732">Signal</keyword>